<evidence type="ECO:0000256" key="2">
    <source>
        <dbReference type="ARBA" id="ARBA00022679"/>
    </source>
</evidence>
<gene>
    <name evidence="9" type="ORF">DUNSADRAFT_11614</name>
</gene>
<dbReference type="PANTHER" id="PTHR11727">
    <property type="entry name" value="DIMETHYLADENOSINE TRANSFERASE"/>
    <property type="match status" value="1"/>
</dbReference>
<feature type="binding site" evidence="5">
    <location>
        <position position="162"/>
    </location>
    <ligand>
        <name>S-adenosyl-L-methionine</name>
        <dbReference type="ChEBI" id="CHEBI:59789"/>
    </ligand>
</feature>
<accession>A0ABQ7GCZ2</accession>
<comment type="caution">
    <text evidence="9">The sequence shown here is derived from an EMBL/GenBank/DDBJ whole genome shotgun (WGS) entry which is preliminary data.</text>
</comment>
<keyword evidence="2 5" id="KW-0808">Transferase</keyword>
<sequence length="562" mass="62695">MRLPAWVQHHSLPTKSLAISNSVVLPPARRPRRSRAIVQASQKQDPTSLQQTTPVEFKTPKKLTRVREDDEDLEIPQTGWLWQTGKKGAGPSAMATVANLKANRIKAKKSLGQNFLTDDKILMEIAKTAAVRPGDLVLEVGPGTGNLTKHLLARGAQLTSIEKDDVLFSRLCEEYGQEENLRLVHGDVLRWNMRQLLSEMQQRAVWQHGGHLASPQQQQQQQQQQQGQQQQQQQHKPCVPGSEEAVSLQQQQQQQEDGLAHGPQGVTHSQGTSEQDRQQQRIIESQAEHAATEGLQGTGVAHAHAARQQQQQPQHSAQQQGQGVPGGHEGGQELPQPRRLRPHGAGLKDYSAPALPKVKVVANLPYNITKEFLKKMLPLGDHVSELSIMIQQEAAVRLVDSKPGSNDFRAMNVFVSLYSNPLYRFRISRFKYDPVPGVDGALVTFRLRPSSQRLQLPGGQGGERKFMQLVYRGFDQRRKMLRNSLQPAYTPAEVEAGLTKVGLSPRARAQELSLEQHVALAHALDQVMLGTPKDTGWRDLVEDHRCNMLSCEEMSLDEDLEE</sequence>
<evidence type="ECO:0000256" key="5">
    <source>
        <dbReference type="PROSITE-ProRule" id="PRU01026"/>
    </source>
</evidence>
<feature type="domain" description="Ribosomal RNA adenine methylase transferase N-terminal" evidence="8">
    <location>
        <begin position="121"/>
        <end position="449"/>
    </location>
</feature>
<feature type="binding site" evidence="5">
    <location>
        <position position="116"/>
    </location>
    <ligand>
        <name>S-adenosyl-L-methionine</name>
        <dbReference type="ChEBI" id="CHEBI:59789"/>
    </ligand>
</feature>
<dbReference type="GO" id="GO:0008168">
    <property type="term" value="F:methyltransferase activity"/>
    <property type="evidence" value="ECO:0007669"/>
    <property type="project" value="UniProtKB-KW"/>
</dbReference>
<comment type="similarity">
    <text evidence="5 6">Belongs to the class I-like SAM-binding methyltransferase superfamily. rRNA adenine N(6)-methyltransferase family.</text>
</comment>
<dbReference type="InterPro" id="IPR020598">
    <property type="entry name" value="rRNA_Ade_methylase_Trfase_N"/>
</dbReference>
<evidence type="ECO:0000256" key="7">
    <source>
        <dbReference type="SAM" id="MobiDB-lite"/>
    </source>
</evidence>
<dbReference type="InterPro" id="IPR001737">
    <property type="entry name" value="KsgA/Erm"/>
</dbReference>
<dbReference type="SUPFAM" id="SSF53335">
    <property type="entry name" value="S-adenosyl-L-methionine-dependent methyltransferases"/>
    <property type="match status" value="1"/>
</dbReference>
<name>A0ABQ7GCZ2_DUNSA</name>
<feature type="compositionally biased region" description="Low complexity" evidence="7">
    <location>
        <begin position="216"/>
        <end position="234"/>
    </location>
</feature>
<dbReference type="EC" id="2.1.1.-" evidence="6"/>
<feature type="binding site" evidence="5">
    <location>
        <position position="187"/>
    </location>
    <ligand>
        <name>S-adenosyl-L-methionine</name>
        <dbReference type="ChEBI" id="CHEBI:59789"/>
    </ligand>
</feature>
<dbReference type="InterPro" id="IPR020596">
    <property type="entry name" value="rRNA_Ade_Mease_Trfase_CS"/>
</dbReference>
<feature type="compositionally biased region" description="Polar residues" evidence="7">
    <location>
        <begin position="39"/>
        <end position="52"/>
    </location>
</feature>
<keyword evidence="4 5" id="KW-0694">RNA-binding</keyword>
<feature type="region of interest" description="Disordered" evidence="7">
    <location>
        <begin position="296"/>
        <end position="347"/>
    </location>
</feature>
<organism evidence="9 10">
    <name type="scientific">Dunaliella salina</name>
    <name type="common">Green alga</name>
    <name type="synonym">Protococcus salinus</name>
    <dbReference type="NCBI Taxonomy" id="3046"/>
    <lineage>
        <taxon>Eukaryota</taxon>
        <taxon>Viridiplantae</taxon>
        <taxon>Chlorophyta</taxon>
        <taxon>core chlorophytes</taxon>
        <taxon>Chlorophyceae</taxon>
        <taxon>CS clade</taxon>
        <taxon>Chlamydomonadales</taxon>
        <taxon>Dunaliellaceae</taxon>
        <taxon>Dunaliella</taxon>
    </lineage>
</organism>
<dbReference type="Gene3D" id="1.10.8.100">
    <property type="entry name" value="Ribosomal RNA adenine dimethylase-like, domain 2"/>
    <property type="match status" value="1"/>
</dbReference>
<dbReference type="PROSITE" id="PS51689">
    <property type="entry name" value="SAM_RNA_A_N6_MT"/>
    <property type="match status" value="1"/>
</dbReference>
<protein>
    <recommendedName>
        <fullName evidence="6">rRNA adenine N(6)-methyltransferase</fullName>
        <ecNumber evidence="6">2.1.1.-</ecNumber>
    </recommendedName>
</protein>
<dbReference type="Gene3D" id="3.40.50.150">
    <property type="entry name" value="Vaccinia Virus protein VP39"/>
    <property type="match status" value="2"/>
</dbReference>
<keyword evidence="10" id="KW-1185">Reference proteome</keyword>
<keyword evidence="1 5" id="KW-0489">Methyltransferase</keyword>
<keyword evidence="6" id="KW-0698">rRNA processing</keyword>
<feature type="region of interest" description="Disordered" evidence="7">
    <location>
        <begin position="206"/>
        <end position="281"/>
    </location>
</feature>
<feature type="compositionally biased region" description="Low complexity" evidence="7">
    <location>
        <begin position="301"/>
        <end position="322"/>
    </location>
</feature>
<dbReference type="SMART" id="SM00650">
    <property type="entry name" value="rADc"/>
    <property type="match status" value="1"/>
</dbReference>
<dbReference type="PANTHER" id="PTHR11727:SF27">
    <property type="entry name" value="RIBOSOMAL RNA SMALL SUBUNIT METHYLTRANSFERASE, CHLOROPLASTIC"/>
    <property type="match status" value="1"/>
</dbReference>
<dbReference type="InterPro" id="IPR023165">
    <property type="entry name" value="rRNA_Ade_diMease-like_C"/>
</dbReference>
<feature type="region of interest" description="Disordered" evidence="7">
    <location>
        <begin position="28"/>
        <end position="52"/>
    </location>
</feature>
<feature type="binding site" evidence="5">
    <location>
        <position position="363"/>
    </location>
    <ligand>
        <name>S-adenosyl-L-methionine</name>
        <dbReference type="ChEBI" id="CHEBI:59789"/>
    </ligand>
</feature>
<dbReference type="GO" id="GO:0032259">
    <property type="term" value="P:methylation"/>
    <property type="evidence" value="ECO:0007669"/>
    <property type="project" value="UniProtKB-KW"/>
</dbReference>
<keyword evidence="3 5" id="KW-0949">S-adenosyl-L-methionine</keyword>
<evidence type="ECO:0000259" key="8">
    <source>
        <dbReference type="SMART" id="SM00650"/>
    </source>
</evidence>
<feature type="binding site" evidence="5">
    <location>
        <position position="141"/>
    </location>
    <ligand>
        <name>S-adenosyl-L-methionine</name>
        <dbReference type="ChEBI" id="CHEBI:59789"/>
    </ligand>
</feature>
<evidence type="ECO:0000256" key="3">
    <source>
        <dbReference type="ARBA" id="ARBA00022691"/>
    </source>
</evidence>
<dbReference type="Proteomes" id="UP000815325">
    <property type="component" value="Unassembled WGS sequence"/>
</dbReference>
<dbReference type="Pfam" id="PF00398">
    <property type="entry name" value="RrnaAD"/>
    <property type="match status" value="2"/>
</dbReference>
<evidence type="ECO:0000256" key="4">
    <source>
        <dbReference type="ARBA" id="ARBA00022884"/>
    </source>
</evidence>
<feature type="binding site" evidence="5">
    <location>
        <position position="114"/>
    </location>
    <ligand>
        <name>S-adenosyl-L-methionine</name>
        <dbReference type="ChEBI" id="CHEBI:59789"/>
    </ligand>
</feature>
<proteinExistence type="inferred from homology"/>
<evidence type="ECO:0000256" key="1">
    <source>
        <dbReference type="ARBA" id="ARBA00022603"/>
    </source>
</evidence>
<evidence type="ECO:0000313" key="10">
    <source>
        <dbReference type="Proteomes" id="UP000815325"/>
    </source>
</evidence>
<evidence type="ECO:0000256" key="6">
    <source>
        <dbReference type="RuleBase" id="RU362106"/>
    </source>
</evidence>
<dbReference type="EMBL" id="MU069870">
    <property type="protein sequence ID" value="KAF5832477.1"/>
    <property type="molecule type" value="Genomic_DNA"/>
</dbReference>
<dbReference type="CDD" id="cd02440">
    <property type="entry name" value="AdoMet_MTases"/>
    <property type="match status" value="1"/>
</dbReference>
<dbReference type="InterPro" id="IPR029063">
    <property type="entry name" value="SAM-dependent_MTases_sf"/>
</dbReference>
<reference evidence="9" key="1">
    <citation type="submission" date="2017-08" db="EMBL/GenBank/DDBJ databases">
        <authorList>
            <person name="Polle J.E."/>
            <person name="Barry K."/>
            <person name="Cushman J."/>
            <person name="Schmutz J."/>
            <person name="Tran D."/>
            <person name="Hathwaick L.T."/>
            <person name="Yim W.C."/>
            <person name="Jenkins J."/>
            <person name="Mckie-Krisberg Z.M."/>
            <person name="Prochnik S."/>
            <person name="Lindquist E."/>
            <person name="Dockter R.B."/>
            <person name="Adam C."/>
            <person name="Molina H."/>
            <person name="Bunkerborg J."/>
            <person name="Jin E."/>
            <person name="Buchheim M."/>
            <person name="Magnuson J."/>
        </authorList>
    </citation>
    <scope>NUCLEOTIDE SEQUENCE</scope>
    <source>
        <strain evidence="9">CCAP 19/18</strain>
    </source>
</reference>
<dbReference type="PROSITE" id="PS01131">
    <property type="entry name" value="RRNA_A_DIMETH"/>
    <property type="match status" value="1"/>
</dbReference>
<evidence type="ECO:0000313" key="9">
    <source>
        <dbReference type="EMBL" id="KAF5832477.1"/>
    </source>
</evidence>